<evidence type="ECO:0000313" key="2">
    <source>
        <dbReference type="Proteomes" id="UP000076927"/>
    </source>
</evidence>
<accession>A0A172TK84</accession>
<dbReference type="STRING" id="1178515.SY83_15565"/>
<reference evidence="1 2" key="1">
    <citation type="submission" date="2015-01" db="EMBL/GenBank/DDBJ databases">
        <title>Paenibacillus swuensis/DY6/whole genome sequencing.</title>
        <authorList>
            <person name="Kim M.K."/>
            <person name="Srinivasan S."/>
            <person name="Lee J.-J."/>
        </authorList>
    </citation>
    <scope>NUCLEOTIDE SEQUENCE [LARGE SCALE GENOMIC DNA]</scope>
    <source>
        <strain evidence="1 2">DY6</strain>
    </source>
</reference>
<organism evidence="1 2">
    <name type="scientific">Paenibacillus swuensis</name>
    <dbReference type="NCBI Taxonomy" id="1178515"/>
    <lineage>
        <taxon>Bacteria</taxon>
        <taxon>Bacillati</taxon>
        <taxon>Bacillota</taxon>
        <taxon>Bacilli</taxon>
        <taxon>Bacillales</taxon>
        <taxon>Paenibacillaceae</taxon>
        <taxon>Paenibacillus</taxon>
    </lineage>
</organism>
<dbReference type="Proteomes" id="UP000076927">
    <property type="component" value="Chromosome"/>
</dbReference>
<dbReference type="AlphaFoldDB" id="A0A172TK84"/>
<dbReference type="OrthoDB" id="9770793at2"/>
<dbReference type="PATRIC" id="fig|1178515.4.peg.3129"/>
<dbReference type="Pfam" id="PF06089">
    <property type="entry name" value="Asparaginase_II"/>
    <property type="match status" value="1"/>
</dbReference>
<keyword evidence="2" id="KW-1185">Reference proteome</keyword>
<name>A0A172TK84_9BACL</name>
<dbReference type="KEGG" id="pswu:SY83_15565"/>
<sequence>MPSFESEIIIHITRGPLVESVHRGHVAVVDTTGKVLQILGDPELVTYARSTAKLIQSIPVLESGAANAYKLNDREIAVLCASHSGEPFHVDAVHSILRKMGATDDQLQCGPHYPFNRAIANRMKETGIKPGRVHNNCSGKHTGMLILARHLGVSSTHYMDPAHPVQHAMLAAVADMCDTAVADVALGTDGCGVPVFGLPLSRLALAYARLGKPDGLPEPRAAACRRIMASIAGNPLYVAGTDRFDTRLIEVSQGRLIGKYGAEGVFLLSVPARGWGIAVKVEDGAERALYPAVLEALSQLGLLSADELAQLAEFRRPEQRNWAGTPVGFIEPVFRLRPRE</sequence>
<proteinExistence type="predicted"/>
<dbReference type="EMBL" id="CP011388">
    <property type="protein sequence ID" value="ANE47461.1"/>
    <property type="molecule type" value="Genomic_DNA"/>
</dbReference>
<evidence type="ECO:0000313" key="1">
    <source>
        <dbReference type="EMBL" id="ANE47461.1"/>
    </source>
</evidence>
<protein>
    <submittedName>
        <fullName evidence="1">Asparaginase</fullName>
    </submittedName>
</protein>
<gene>
    <name evidence="1" type="ORF">SY83_15565</name>
</gene>
<dbReference type="PANTHER" id="PTHR42110:SF1">
    <property type="entry name" value="L-ASPARAGINASE, PUTATIVE (AFU_ORTHOLOGUE AFUA_3G11890)-RELATED"/>
    <property type="match status" value="1"/>
</dbReference>
<dbReference type="InterPro" id="IPR010349">
    <property type="entry name" value="Asparaginase_II"/>
</dbReference>
<dbReference type="PANTHER" id="PTHR42110">
    <property type="entry name" value="L-ASPARAGINASE, PUTATIVE (AFU_ORTHOLOGUE AFUA_3G11890)-RELATED"/>
    <property type="match status" value="1"/>
</dbReference>